<name>A0A382FTK3_9ZZZZ</name>
<feature type="non-terminal residue" evidence="2">
    <location>
        <position position="1"/>
    </location>
</feature>
<dbReference type="EMBL" id="UINC01051622">
    <property type="protein sequence ID" value="SVB65999.1"/>
    <property type="molecule type" value="Genomic_DNA"/>
</dbReference>
<dbReference type="GO" id="GO:0042781">
    <property type="term" value="F:3'-tRNA processing endoribonuclease activity"/>
    <property type="evidence" value="ECO:0007669"/>
    <property type="project" value="TreeGrafter"/>
</dbReference>
<dbReference type="PANTHER" id="PTHR46018">
    <property type="entry name" value="ZINC PHOSPHODIESTERASE ELAC PROTEIN 1"/>
    <property type="match status" value="1"/>
</dbReference>
<reference evidence="2" key="1">
    <citation type="submission" date="2018-05" db="EMBL/GenBank/DDBJ databases">
        <authorList>
            <person name="Lanie J.A."/>
            <person name="Ng W.-L."/>
            <person name="Kazmierczak K.M."/>
            <person name="Andrzejewski T.M."/>
            <person name="Davidsen T.M."/>
            <person name="Wayne K.J."/>
            <person name="Tettelin H."/>
            <person name="Glass J.I."/>
            <person name="Rusch D."/>
            <person name="Podicherti R."/>
            <person name="Tsui H.-C.T."/>
            <person name="Winkler M.E."/>
        </authorList>
    </citation>
    <scope>NUCLEOTIDE SEQUENCE</scope>
</reference>
<dbReference type="Gene3D" id="3.60.15.10">
    <property type="entry name" value="Ribonuclease Z/Hydroxyacylglutathione hydrolase-like"/>
    <property type="match status" value="1"/>
</dbReference>
<accession>A0A382FTK3</accession>
<proteinExistence type="predicted"/>
<dbReference type="AlphaFoldDB" id="A0A382FTK3"/>
<organism evidence="2">
    <name type="scientific">marine metagenome</name>
    <dbReference type="NCBI Taxonomy" id="408172"/>
    <lineage>
        <taxon>unclassified sequences</taxon>
        <taxon>metagenomes</taxon>
        <taxon>ecological metagenomes</taxon>
    </lineage>
</organism>
<dbReference type="Pfam" id="PF00753">
    <property type="entry name" value="Lactamase_B"/>
    <property type="match status" value="1"/>
</dbReference>
<evidence type="ECO:0000259" key="1">
    <source>
        <dbReference type="Pfam" id="PF00753"/>
    </source>
</evidence>
<sequence length="193" mass="21276">VPLGATFSRASTILRFAGYKQRQKKMIRVTFLGTSASRPTVRRNVSAIAIQRESDLLLFDCGEGTQRQMMRYGTGFRVRDLFLTHLHADHFLGITGLIRTMALQGRSDPLYVFGPSGSGMTLRQAVGLGMDRPVFPITVEELEAGARIGRDGYDIVPFHVDHGISAQGYALVEHERLGRFDVKRAQALGGPKG</sequence>
<dbReference type="InterPro" id="IPR036866">
    <property type="entry name" value="RibonucZ/Hydroxyglut_hydro"/>
</dbReference>
<protein>
    <recommendedName>
        <fullName evidence="1">Metallo-beta-lactamase domain-containing protein</fullName>
    </recommendedName>
</protein>
<feature type="non-terminal residue" evidence="2">
    <location>
        <position position="193"/>
    </location>
</feature>
<gene>
    <name evidence="2" type="ORF">METZ01_LOCUS218853</name>
</gene>
<feature type="domain" description="Metallo-beta-lactamase" evidence="1">
    <location>
        <begin position="43"/>
        <end position="123"/>
    </location>
</feature>
<dbReference type="PANTHER" id="PTHR46018:SF2">
    <property type="entry name" value="ZINC PHOSPHODIESTERASE ELAC PROTEIN 1"/>
    <property type="match status" value="1"/>
</dbReference>
<dbReference type="SUPFAM" id="SSF56281">
    <property type="entry name" value="Metallo-hydrolase/oxidoreductase"/>
    <property type="match status" value="1"/>
</dbReference>
<dbReference type="InterPro" id="IPR001279">
    <property type="entry name" value="Metallo-B-lactamas"/>
</dbReference>
<evidence type="ECO:0000313" key="2">
    <source>
        <dbReference type="EMBL" id="SVB65999.1"/>
    </source>
</evidence>